<dbReference type="EnsemblPlants" id="MELO3C026648.2.1">
    <property type="protein sequence ID" value="MELO3C026648.2.1"/>
    <property type="gene ID" value="MELO3C026648.2"/>
</dbReference>
<organism evidence="1">
    <name type="scientific">Cucumis melo</name>
    <name type="common">Muskmelon</name>
    <dbReference type="NCBI Taxonomy" id="3656"/>
    <lineage>
        <taxon>Eukaryota</taxon>
        <taxon>Viridiplantae</taxon>
        <taxon>Streptophyta</taxon>
        <taxon>Embryophyta</taxon>
        <taxon>Tracheophyta</taxon>
        <taxon>Spermatophyta</taxon>
        <taxon>Magnoliopsida</taxon>
        <taxon>eudicotyledons</taxon>
        <taxon>Gunneridae</taxon>
        <taxon>Pentapetalae</taxon>
        <taxon>rosids</taxon>
        <taxon>fabids</taxon>
        <taxon>Cucurbitales</taxon>
        <taxon>Cucurbitaceae</taxon>
        <taxon>Benincaseae</taxon>
        <taxon>Cucumis</taxon>
    </lineage>
</organism>
<reference evidence="1" key="1">
    <citation type="submission" date="2023-03" db="UniProtKB">
        <authorList>
            <consortium name="EnsemblPlants"/>
        </authorList>
    </citation>
    <scope>IDENTIFICATION</scope>
</reference>
<name>A0A9I9DZH1_CUCME</name>
<dbReference type="Gramene" id="MELO3C026648.2.1">
    <property type="protein sequence ID" value="MELO3C026648.2.1"/>
    <property type="gene ID" value="MELO3C026648.2"/>
</dbReference>
<evidence type="ECO:0000313" key="1">
    <source>
        <dbReference type="EnsemblPlants" id="MELO3C026648.2.1"/>
    </source>
</evidence>
<dbReference type="AlphaFoldDB" id="A0A9I9DZH1"/>
<accession>A0A9I9DZH1</accession>
<protein>
    <submittedName>
        <fullName evidence="1">Uncharacterized protein</fullName>
    </submittedName>
</protein>
<proteinExistence type="predicted"/>
<sequence>MKTFQQIGKACGGLIKVAEETRSAKNLIEAKIKIRYNYSGFLPATRQAAAAFDEFNPDSEQFFFEGTEAISSDFLPTAPTAVKTAHRISHLH</sequence>